<dbReference type="InterPro" id="IPR010652">
    <property type="entry name" value="DUF1232"/>
</dbReference>
<evidence type="ECO:0000313" key="6">
    <source>
        <dbReference type="EMBL" id="RDV14012.1"/>
    </source>
</evidence>
<comment type="subcellular location">
    <subcellularLocation>
        <location evidence="1">Endomembrane system</location>
        <topology evidence="1">Multi-pass membrane protein</topology>
    </subcellularLocation>
</comment>
<keyword evidence="4" id="KW-0472">Membrane</keyword>
<dbReference type="AlphaFoldDB" id="A0A3D8LAM3"/>
<keyword evidence="3" id="KW-1133">Transmembrane helix</keyword>
<dbReference type="EMBL" id="QRGR01000019">
    <property type="protein sequence ID" value="RDV14012.1"/>
    <property type="molecule type" value="Genomic_DNA"/>
</dbReference>
<sequence>MLNDWIHQGLKYSQNPIFKSILGKSGKLLAKPAKLGLLLTSAYGKLVEVDSNKSGFDQLKEFMLTFIRLVKSYINGDYRNVSSKSLLIGVAVLLYLVTPLDIIPDFIPVIGLLDDLTLMAWFIDAFQTEINKFRQWETDTNFDHSRIGSL</sequence>
<evidence type="ECO:0000256" key="4">
    <source>
        <dbReference type="ARBA" id="ARBA00023136"/>
    </source>
</evidence>
<evidence type="ECO:0000256" key="2">
    <source>
        <dbReference type="ARBA" id="ARBA00022692"/>
    </source>
</evidence>
<proteinExistence type="predicted"/>
<dbReference type="Proteomes" id="UP000256708">
    <property type="component" value="Unassembled WGS sequence"/>
</dbReference>
<evidence type="ECO:0000256" key="1">
    <source>
        <dbReference type="ARBA" id="ARBA00004127"/>
    </source>
</evidence>
<evidence type="ECO:0000256" key="3">
    <source>
        <dbReference type="ARBA" id="ARBA00022989"/>
    </source>
</evidence>
<protein>
    <submittedName>
        <fullName evidence="6">DUF1232 domain-containing protein</fullName>
    </submittedName>
</protein>
<dbReference type="Pfam" id="PF06803">
    <property type="entry name" value="DUF1232"/>
    <property type="match status" value="1"/>
</dbReference>
<dbReference type="RefSeq" id="WP_115566791.1">
    <property type="nucleotide sequence ID" value="NZ_QRGR01000019.1"/>
</dbReference>
<evidence type="ECO:0000313" key="7">
    <source>
        <dbReference type="Proteomes" id="UP000256708"/>
    </source>
</evidence>
<name>A0A3D8LAM3_9BACT</name>
<organism evidence="6 7">
    <name type="scientific">Pontibacter diazotrophicus</name>
    <dbReference type="NCBI Taxonomy" id="1400979"/>
    <lineage>
        <taxon>Bacteria</taxon>
        <taxon>Pseudomonadati</taxon>
        <taxon>Bacteroidota</taxon>
        <taxon>Cytophagia</taxon>
        <taxon>Cytophagales</taxon>
        <taxon>Hymenobacteraceae</taxon>
        <taxon>Pontibacter</taxon>
    </lineage>
</organism>
<keyword evidence="2" id="KW-0812">Transmembrane</keyword>
<comment type="caution">
    <text evidence="6">The sequence shown here is derived from an EMBL/GenBank/DDBJ whole genome shotgun (WGS) entry which is preliminary data.</text>
</comment>
<dbReference type="OrthoDB" id="9800034at2"/>
<dbReference type="GO" id="GO:0012505">
    <property type="term" value="C:endomembrane system"/>
    <property type="evidence" value="ECO:0007669"/>
    <property type="project" value="UniProtKB-SubCell"/>
</dbReference>
<feature type="domain" description="DUF1232" evidence="5">
    <location>
        <begin position="87"/>
        <end position="121"/>
    </location>
</feature>
<keyword evidence="7" id="KW-1185">Reference proteome</keyword>
<evidence type="ECO:0000259" key="5">
    <source>
        <dbReference type="Pfam" id="PF06803"/>
    </source>
</evidence>
<reference evidence="7" key="1">
    <citation type="submission" date="2018-08" db="EMBL/GenBank/DDBJ databases">
        <authorList>
            <person name="Liu Z.-W."/>
            <person name="Du Z.-J."/>
        </authorList>
    </citation>
    <scope>NUCLEOTIDE SEQUENCE [LARGE SCALE GENOMIC DNA]</scope>
    <source>
        <strain evidence="7">H4X</strain>
    </source>
</reference>
<gene>
    <name evidence="6" type="ORF">DXT99_17075</name>
</gene>
<accession>A0A3D8LAM3</accession>